<organism evidence="2 3">
    <name type="scientific">Caulobacter ginsengisoli</name>
    <dbReference type="NCBI Taxonomy" id="400775"/>
    <lineage>
        <taxon>Bacteria</taxon>
        <taxon>Pseudomonadati</taxon>
        <taxon>Pseudomonadota</taxon>
        <taxon>Alphaproteobacteria</taxon>
        <taxon>Caulobacterales</taxon>
        <taxon>Caulobacteraceae</taxon>
        <taxon>Caulobacter</taxon>
    </lineage>
</organism>
<dbReference type="Pfam" id="PF13517">
    <property type="entry name" value="FG-GAP_3"/>
    <property type="match status" value="1"/>
</dbReference>
<proteinExistence type="predicted"/>
<accession>A0ABU0IT48</accession>
<reference evidence="2 3" key="1">
    <citation type="submission" date="2023-07" db="EMBL/GenBank/DDBJ databases">
        <title>Genomic Encyclopedia of Type Strains, Phase IV (KMG-IV): sequencing the most valuable type-strain genomes for metagenomic binning, comparative biology and taxonomic classification.</title>
        <authorList>
            <person name="Goeker M."/>
        </authorList>
    </citation>
    <scope>NUCLEOTIDE SEQUENCE [LARGE SCALE GENOMIC DNA]</scope>
    <source>
        <strain evidence="2 3">DSM 18695</strain>
    </source>
</reference>
<dbReference type="InterPro" id="IPR013517">
    <property type="entry name" value="FG-GAP"/>
</dbReference>
<dbReference type="PANTHER" id="PTHR46580">
    <property type="entry name" value="SENSOR KINASE-RELATED"/>
    <property type="match status" value="1"/>
</dbReference>
<dbReference type="Gene3D" id="2.130.10.130">
    <property type="entry name" value="Integrin alpha, N-terminal"/>
    <property type="match status" value="1"/>
</dbReference>
<dbReference type="EMBL" id="JAUSVS010000005">
    <property type="protein sequence ID" value="MDQ0465174.1"/>
    <property type="molecule type" value="Genomic_DNA"/>
</dbReference>
<dbReference type="PANTHER" id="PTHR46580:SF2">
    <property type="entry name" value="MAM DOMAIN-CONTAINING PROTEIN"/>
    <property type="match status" value="1"/>
</dbReference>
<dbReference type="RefSeq" id="WP_307350348.1">
    <property type="nucleotide sequence ID" value="NZ_JAUSVS010000005.1"/>
</dbReference>
<comment type="caution">
    <text evidence="2">The sequence shown here is derived from an EMBL/GenBank/DDBJ whole genome shotgun (WGS) entry which is preliminary data.</text>
</comment>
<sequence>MPVQFTEGSLGGAPAPSTGLRQLVGDFDNDGDIDFFGQLVGSDAYVFYRNNGSGVFTAIAQASSPFAGITFPGNVSDTWRVGDFDGDGDDDVWVIQANSTGLFYRQAAGVFTSVSSAAFPSDHTGSSRFLTADFNGDGAVDILYQTGGTGSAFSYSASNGSGGFTNVAQASSPFAGLTLPD</sequence>
<dbReference type="InterPro" id="IPR028994">
    <property type="entry name" value="Integrin_alpha_N"/>
</dbReference>
<dbReference type="Proteomes" id="UP001228905">
    <property type="component" value="Unassembled WGS sequence"/>
</dbReference>
<keyword evidence="3" id="KW-1185">Reference proteome</keyword>
<evidence type="ECO:0008006" key="4">
    <source>
        <dbReference type="Google" id="ProtNLM"/>
    </source>
</evidence>
<name>A0ABU0IT48_9CAUL</name>
<gene>
    <name evidence="2" type="ORF">QO010_002958</name>
</gene>
<evidence type="ECO:0000313" key="3">
    <source>
        <dbReference type="Proteomes" id="UP001228905"/>
    </source>
</evidence>
<evidence type="ECO:0000313" key="2">
    <source>
        <dbReference type="EMBL" id="MDQ0465174.1"/>
    </source>
</evidence>
<protein>
    <recommendedName>
        <fullName evidence="4">VCBS repeat-containing protein</fullName>
    </recommendedName>
</protein>
<evidence type="ECO:0000256" key="1">
    <source>
        <dbReference type="ARBA" id="ARBA00022729"/>
    </source>
</evidence>
<dbReference type="SUPFAM" id="SSF69318">
    <property type="entry name" value="Integrin alpha N-terminal domain"/>
    <property type="match status" value="1"/>
</dbReference>
<keyword evidence="1" id="KW-0732">Signal</keyword>